<feature type="chain" id="PRO_5046836303" description="Copper chaperone PCu(A)C" evidence="2">
    <location>
        <begin position="20"/>
        <end position="190"/>
    </location>
</feature>
<dbReference type="RefSeq" id="WP_171184252.1">
    <property type="nucleotide sequence ID" value="NZ_WTPX01000018.1"/>
</dbReference>
<dbReference type="PROSITE" id="PS51257">
    <property type="entry name" value="PROKAR_LIPOPROTEIN"/>
    <property type="match status" value="1"/>
</dbReference>
<sequence length="190" mass="20161">MRRSTLIPSLALAPAYLLACTLTIGCAPEEDDAVVTDTPPVGGDDHADHEGHDHGDGHPTKGPHGGSLIELGDEEYHGELVHDVENGQVLIYVLDGAAKEEVMVDAPEATVNLSHDGERKTFTLAASPPEGGDDGSASLFVSTDPVLGEELDHGHDDAKLMIKIDGRAYSGTIRHSEASHDEDHSDHDHE</sequence>
<accession>A0ABX1VAR0</accession>
<dbReference type="EMBL" id="WTPX01000018">
    <property type="protein sequence ID" value="NNJ24858.1"/>
    <property type="molecule type" value="Genomic_DNA"/>
</dbReference>
<protein>
    <recommendedName>
        <fullName evidence="5">Copper chaperone PCu(A)C</fullName>
    </recommendedName>
</protein>
<gene>
    <name evidence="3" type="ORF">LzC2_09190</name>
</gene>
<evidence type="ECO:0008006" key="5">
    <source>
        <dbReference type="Google" id="ProtNLM"/>
    </source>
</evidence>
<evidence type="ECO:0000256" key="1">
    <source>
        <dbReference type="SAM" id="MobiDB-lite"/>
    </source>
</evidence>
<reference evidence="3 4" key="1">
    <citation type="journal article" date="2020" name="Syst. Appl. Microbiol.">
        <title>Alienimonas chondri sp. nov., a novel planctomycete isolated from the biofilm of the red alga Chondrus crispus.</title>
        <authorList>
            <person name="Vitorino I."/>
            <person name="Albuquerque L."/>
            <person name="Wiegand S."/>
            <person name="Kallscheuer N."/>
            <person name="da Costa M.S."/>
            <person name="Lobo-da-Cunha A."/>
            <person name="Jogler C."/>
            <person name="Lage O.M."/>
        </authorList>
    </citation>
    <scope>NUCLEOTIDE SEQUENCE [LARGE SCALE GENOMIC DNA]</scope>
    <source>
        <strain evidence="3 4">LzC2</strain>
    </source>
</reference>
<name>A0ABX1VAR0_9PLAN</name>
<keyword evidence="2" id="KW-0732">Signal</keyword>
<feature type="region of interest" description="Disordered" evidence="1">
    <location>
        <begin position="33"/>
        <end position="68"/>
    </location>
</feature>
<evidence type="ECO:0000313" key="3">
    <source>
        <dbReference type="EMBL" id="NNJ24858.1"/>
    </source>
</evidence>
<evidence type="ECO:0000256" key="2">
    <source>
        <dbReference type="SAM" id="SignalP"/>
    </source>
</evidence>
<dbReference type="Proteomes" id="UP000609651">
    <property type="component" value="Unassembled WGS sequence"/>
</dbReference>
<proteinExistence type="predicted"/>
<feature type="compositionally biased region" description="Basic and acidic residues" evidence="1">
    <location>
        <begin position="43"/>
        <end position="59"/>
    </location>
</feature>
<comment type="caution">
    <text evidence="3">The sequence shown here is derived from an EMBL/GenBank/DDBJ whole genome shotgun (WGS) entry which is preliminary data.</text>
</comment>
<keyword evidence="4" id="KW-1185">Reference proteome</keyword>
<organism evidence="3 4">
    <name type="scientific">Alienimonas chondri</name>
    <dbReference type="NCBI Taxonomy" id="2681879"/>
    <lineage>
        <taxon>Bacteria</taxon>
        <taxon>Pseudomonadati</taxon>
        <taxon>Planctomycetota</taxon>
        <taxon>Planctomycetia</taxon>
        <taxon>Planctomycetales</taxon>
        <taxon>Planctomycetaceae</taxon>
        <taxon>Alienimonas</taxon>
    </lineage>
</organism>
<evidence type="ECO:0000313" key="4">
    <source>
        <dbReference type="Proteomes" id="UP000609651"/>
    </source>
</evidence>
<feature type="signal peptide" evidence="2">
    <location>
        <begin position="1"/>
        <end position="19"/>
    </location>
</feature>